<evidence type="ECO:0000313" key="2">
    <source>
        <dbReference type="EMBL" id="QFG04950.1"/>
    </source>
</evidence>
<gene>
    <name evidence="2" type="primary">28</name>
    <name evidence="2" type="ORF">SEA_PHRIEDRICE_28</name>
</gene>
<keyword evidence="1" id="KW-0812">Transmembrane</keyword>
<keyword evidence="1" id="KW-0472">Membrane</keyword>
<organism evidence="2 3">
    <name type="scientific">Microbacterium phage PhriedRice</name>
    <dbReference type="NCBI Taxonomy" id="2652407"/>
    <lineage>
        <taxon>Viruses</taxon>
        <taxon>Duplodnaviria</taxon>
        <taxon>Heunggongvirae</taxon>
        <taxon>Uroviricota</taxon>
        <taxon>Caudoviricetes</taxon>
        <taxon>Eekayvirinae</taxon>
        <taxon>Akonivirus</taxon>
        <taxon>Akonivirus phedro</taxon>
    </lineage>
</organism>
<dbReference type="EMBL" id="MN310546">
    <property type="protein sequence ID" value="QFG04950.1"/>
    <property type="molecule type" value="Genomic_DNA"/>
</dbReference>
<accession>A0A5J6T6E6</accession>
<reference evidence="2" key="1">
    <citation type="submission" date="2019-08" db="EMBL/GenBank/DDBJ databases">
        <authorList>
            <person name="Beers A.L."/>
            <person name="Becker A.J."/>
            <person name="Leyhe M.J."/>
            <person name="Li C.M."/>
            <person name="Maas J.R."/>
            <person name="Resendiz-Medina K.E."/>
            <person name="Seggerman F.M."/>
            <person name="Taylor S.B."/>
            <person name="Friedman J.A."/>
            <person name="Miller J.M."/>
            <person name="Boury N.M."/>
            <person name="Peters N.T."/>
            <person name="Gurney S.M.R."/>
            <person name="Garlena R.A."/>
            <person name="Russell D.A."/>
            <person name="Pope W.H."/>
            <person name="Jacobs-Sera D."/>
            <person name="Hatfull G.F."/>
        </authorList>
    </citation>
    <scope>NUCLEOTIDE SEQUENCE [LARGE SCALE GENOMIC DNA]</scope>
</reference>
<evidence type="ECO:0000313" key="3">
    <source>
        <dbReference type="Proteomes" id="UP000326946"/>
    </source>
</evidence>
<dbReference type="Proteomes" id="UP000326946">
    <property type="component" value="Segment"/>
</dbReference>
<evidence type="ECO:0000256" key="1">
    <source>
        <dbReference type="SAM" id="Phobius"/>
    </source>
</evidence>
<name>A0A5J6T6E6_9CAUD</name>
<keyword evidence="1" id="KW-1133">Transmembrane helix</keyword>
<feature type="transmembrane region" description="Helical" evidence="1">
    <location>
        <begin position="44"/>
        <end position="63"/>
    </location>
</feature>
<protein>
    <submittedName>
        <fullName evidence="2">Uncharacterized protein</fullName>
    </submittedName>
</protein>
<sequence>MADTASEVHQHVATLQSVINTEQEIITRSKTTIALMQIAQRDKIAAWLGIAPGMVFFGSLSCYNSPTRMCVFNLITDPQKDDCVFCHNDWTHG</sequence>
<proteinExistence type="predicted"/>